<evidence type="ECO:0000256" key="6">
    <source>
        <dbReference type="SAM" id="Phobius"/>
    </source>
</evidence>
<evidence type="ECO:0000313" key="7">
    <source>
        <dbReference type="EMBL" id="CAE6423830.1"/>
    </source>
</evidence>
<evidence type="ECO:0008006" key="9">
    <source>
        <dbReference type="Google" id="ProtNLM"/>
    </source>
</evidence>
<dbReference type="GO" id="GO:0016020">
    <property type="term" value="C:membrane"/>
    <property type="evidence" value="ECO:0007669"/>
    <property type="project" value="UniProtKB-SubCell"/>
</dbReference>
<feature type="transmembrane region" description="Helical" evidence="6">
    <location>
        <begin position="139"/>
        <end position="157"/>
    </location>
</feature>
<evidence type="ECO:0000256" key="2">
    <source>
        <dbReference type="ARBA" id="ARBA00022448"/>
    </source>
</evidence>
<comment type="subcellular location">
    <subcellularLocation>
        <location evidence="1">Membrane</location>
        <topology evidence="1">Multi-pass membrane protein</topology>
    </subcellularLocation>
</comment>
<dbReference type="PANTHER" id="PTHR42718">
    <property type="entry name" value="MAJOR FACILITATOR SUPERFAMILY MULTIDRUG TRANSPORTER MFSC"/>
    <property type="match status" value="1"/>
</dbReference>
<dbReference type="Gene3D" id="1.20.1250.20">
    <property type="entry name" value="MFS general substrate transporter like domains"/>
    <property type="match status" value="1"/>
</dbReference>
<proteinExistence type="predicted"/>
<protein>
    <recommendedName>
        <fullName evidence="9">Major facilitator superfamily (MFS) profile domain-containing protein</fullName>
    </recommendedName>
</protein>
<feature type="non-terminal residue" evidence="7">
    <location>
        <position position="1"/>
    </location>
</feature>
<dbReference type="Proteomes" id="UP000663850">
    <property type="component" value="Unassembled WGS sequence"/>
</dbReference>
<keyword evidence="3 6" id="KW-0812">Transmembrane</keyword>
<comment type="caution">
    <text evidence="7">The sequence shown here is derived from an EMBL/GenBank/DDBJ whole genome shotgun (WGS) entry which is preliminary data.</text>
</comment>
<evidence type="ECO:0000256" key="5">
    <source>
        <dbReference type="ARBA" id="ARBA00023136"/>
    </source>
</evidence>
<evidence type="ECO:0000256" key="3">
    <source>
        <dbReference type="ARBA" id="ARBA00022692"/>
    </source>
</evidence>
<sequence length="203" mass="21651">FLPLAVSGIFLNILSGVLMNRVRPQFLILAGLVLSVAAAALFAVIKPNVTYWAMSLPFLLLLPGPDLCYSVLNLHICNGVDVHNQALAGALFNVVTRVGTSVGLAVTSAVSTAIQKMAAKRHNTTDLTGPSILMPGYRGAAWVCFGMAVLAVGISLAKLRHMEIIKHAEVTENLEPRTSLAIEMNSMAPAERREKEDSISSSV</sequence>
<reference evidence="7" key="1">
    <citation type="submission" date="2021-01" db="EMBL/GenBank/DDBJ databases">
        <authorList>
            <person name="Kaushik A."/>
        </authorList>
    </citation>
    <scope>NUCLEOTIDE SEQUENCE</scope>
    <source>
        <strain evidence="7">Type strain: AG8-Rh-89/</strain>
    </source>
</reference>
<feature type="transmembrane region" description="Helical" evidence="6">
    <location>
        <begin position="26"/>
        <end position="45"/>
    </location>
</feature>
<name>A0A8H2XE23_9AGAM</name>
<dbReference type="EMBL" id="CAJMWZ010000699">
    <property type="protein sequence ID" value="CAE6423830.1"/>
    <property type="molecule type" value="Genomic_DNA"/>
</dbReference>
<evidence type="ECO:0000256" key="4">
    <source>
        <dbReference type="ARBA" id="ARBA00022989"/>
    </source>
</evidence>
<evidence type="ECO:0000256" key="1">
    <source>
        <dbReference type="ARBA" id="ARBA00004141"/>
    </source>
</evidence>
<keyword evidence="2" id="KW-0813">Transport</keyword>
<evidence type="ECO:0000313" key="8">
    <source>
        <dbReference type="Proteomes" id="UP000663850"/>
    </source>
</evidence>
<organism evidence="7 8">
    <name type="scientific">Rhizoctonia solani</name>
    <dbReference type="NCBI Taxonomy" id="456999"/>
    <lineage>
        <taxon>Eukaryota</taxon>
        <taxon>Fungi</taxon>
        <taxon>Dikarya</taxon>
        <taxon>Basidiomycota</taxon>
        <taxon>Agaricomycotina</taxon>
        <taxon>Agaricomycetes</taxon>
        <taxon>Cantharellales</taxon>
        <taxon>Ceratobasidiaceae</taxon>
        <taxon>Rhizoctonia</taxon>
    </lineage>
</organism>
<dbReference type="PANTHER" id="PTHR42718:SF9">
    <property type="entry name" value="MAJOR FACILITATOR SUPERFAMILY MULTIDRUG TRANSPORTER MFSC"/>
    <property type="match status" value="1"/>
</dbReference>
<dbReference type="SUPFAM" id="SSF103473">
    <property type="entry name" value="MFS general substrate transporter"/>
    <property type="match status" value="1"/>
</dbReference>
<dbReference type="InterPro" id="IPR036259">
    <property type="entry name" value="MFS_trans_sf"/>
</dbReference>
<accession>A0A8H2XE23</accession>
<gene>
    <name evidence="7" type="ORF">RDB_LOCUS12526</name>
</gene>
<dbReference type="AlphaFoldDB" id="A0A8H2XE23"/>
<keyword evidence="4 6" id="KW-1133">Transmembrane helix</keyword>
<keyword evidence="5 6" id="KW-0472">Membrane</keyword>